<evidence type="ECO:0000259" key="4">
    <source>
        <dbReference type="PROSITE" id="PS50949"/>
    </source>
</evidence>
<name>A0AB39L2R7_9MICC</name>
<dbReference type="InterPro" id="IPR000485">
    <property type="entry name" value="AsnC-type_HTH_dom"/>
</dbReference>
<dbReference type="Gene3D" id="1.20.120.530">
    <property type="entry name" value="GntR ligand-binding domain-like"/>
    <property type="match status" value="1"/>
</dbReference>
<dbReference type="KEGG" id="spue:AB5L97_17615"/>
<dbReference type="GO" id="GO:0003700">
    <property type="term" value="F:DNA-binding transcription factor activity"/>
    <property type="evidence" value="ECO:0007669"/>
    <property type="project" value="InterPro"/>
</dbReference>
<organism evidence="5">
    <name type="scientific">Sinomonas puerhi</name>
    <dbReference type="NCBI Taxonomy" id="3238584"/>
    <lineage>
        <taxon>Bacteria</taxon>
        <taxon>Bacillati</taxon>
        <taxon>Actinomycetota</taxon>
        <taxon>Actinomycetes</taxon>
        <taxon>Micrococcales</taxon>
        <taxon>Micrococcaceae</taxon>
        <taxon>Sinomonas</taxon>
    </lineage>
</organism>
<dbReference type="SMART" id="SM00345">
    <property type="entry name" value="HTH_GNTR"/>
    <property type="match status" value="1"/>
</dbReference>
<dbReference type="Pfam" id="PF07729">
    <property type="entry name" value="FCD"/>
    <property type="match status" value="1"/>
</dbReference>
<keyword evidence="1" id="KW-0805">Transcription regulation</keyword>
<dbReference type="EMBL" id="CP163302">
    <property type="protein sequence ID" value="XDP45058.1"/>
    <property type="molecule type" value="Genomic_DNA"/>
</dbReference>
<dbReference type="InterPro" id="IPR036390">
    <property type="entry name" value="WH_DNA-bd_sf"/>
</dbReference>
<keyword evidence="3" id="KW-0804">Transcription</keyword>
<evidence type="ECO:0000313" key="5">
    <source>
        <dbReference type="EMBL" id="XDP45058.1"/>
    </source>
</evidence>
<dbReference type="InterPro" id="IPR008920">
    <property type="entry name" value="TF_FadR/GntR_C"/>
</dbReference>
<evidence type="ECO:0000256" key="3">
    <source>
        <dbReference type="ARBA" id="ARBA00023163"/>
    </source>
</evidence>
<gene>
    <name evidence="5" type="ORF">AB5L97_17615</name>
</gene>
<dbReference type="SUPFAM" id="SSF46785">
    <property type="entry name" value="Winged helix' DNA-binding domain"/>
    <property type="match status" value="1"/>
</dbReference>
<protein>
    <submittedName>
        <fullName evidence="5">GntR family transcriptional regulator</fullName>
    </submittedName>
</protein>
<dbReference type="InterPro" id="IPR000524">
    <property type="entry name" value="Tscrpt_reg_HTH_GntR"/>
</dbReference>
<evidence type="ECO:0000256" key="1">
    <source>
        <dbReference type="ARBA" id="ARBA00023015"/>
    </source>
</evidence>
<proteinExistence type="predicted"/>
<dbReference type="InterPro" id="IPR036388">
    <property type="entry name" value="WH-like_DNA-bd_sf"/>
</dbReference>
<dbReference type="PRINTS" id="PR00033">
    <property type="entry name" value="HTHASNC"/>
</dbReference>
<dbReference type="RefSeq" id="WP_369045639.1">
    <property type="nucleotide sequence ID" value="NZ_CP163302.1"/>
</dbReference>
<reference evidence="5" key="1">
    <citation type="submission" date="2024-07" db="EMBL/GenBank/DDBJ databases">
        <authorList>
            <person name="fu j."/>
        </authorList>
    </citation>
    <scope>NUCLEOTIDE SEQUENCE</scope>
    <source>
        <strain evidence="5">P10A9</strain>
    </source>
</reference>
<sequence length="227" mass="25125">MPISKRAEPALLTDQVYATLHAAILNGDLPAGSRLTVRELAEQVGTSAMPVREAIRRLEEAGMVEREPHKGAVVKALTLEELVHVYDIRRLLEVEAARLGSEHVTDEDCDRMQAEYDLMREAIRERRVVDLLDHDESLLTILYSASDNPLLVKMIQNLWLQCRAYKIVGATGTLDAVGDDSLWRYQQSLITAARNRDAISGAAVNDASLVNATNRIKALLAAQRSGN</sequence>
<feature type="domain" description="HTH gntR-type" evidence="4">
    <location>
        <begin position="10"/>
        <end position="77"/>
    </location>
</feature>
<dbReference type="GO" id="GO:0043565">
    <property type="term" value="F:sequence-specific DNA binding"/>
    <property type="evidence" value="ECO:0007669"/>
    <property type="project" value="InterPro"/>
</dbReference>
<dbReference type="SMART" id="SM00895">
    <property type="entry name" value="FCD"/>
    <property type="match status" value="1"/>
</dbReference>
<evidence type="ECO:0000256" key="2">
    <source>
        <dbReference type="ARBA" id="ARBA00023125"/>
    </source>
</evidence>
<dbReference type="InterPro" id="IPR011711">
    <property type="entry name" value="GntR_C"/>
</dbReference>
<dbReference type="Pfam" id="PF00392">
    <property type="entry name" value="GntR"/>
    <property type="match status" value="1"/>
</dbReference>
<dbReference type="Gene3D" id="1.10.10.10">
    <property type="entry name" value="Winged helix-like DNA-binding domain superfamily/Winged helix DNA-binding domain"/>
    <property type="match status" value="1"/>
</dbReference>
<dbReference type="PROSITE" id="PS50949">
    <property type="entry name" value="HTH_GNTR"/>
    <property type="match status" value="1"/>
</dbReference>
<dbReference type="SUPFAM" id="SSF48008">
    <property type="entry name" value="GntR ligand-binding domain-like"/>
    <property type="match status" value="1"/>
</dbReference>
<dbReference type="AlphaFoldDB" id="A0AB39L2R7"/>
<dbReference type="CDD" id="cd07377">
    <property type="entry name" value="WHTH_GntR"/>
    <property type="match status" value="1"/>
</dbReference>
<dbReference type="PANTHER" id="PTHR43537">
    <property type="entry name" value="TRANSCRIPTIONAL REGULATOR, GNTR FAMILY"/>
    <property type="match status" value="1"/>
</dbReference>
<keyword evidence="2" id="KW-0238">DNA-binding</keyword>
<accession>A0AB39L2R7</accession>
<dbReference type="PANTHER" id="PTHR43537:SF24">
    <property type="entry name" value="GLUCONATE OPERON TRANSCRIPTIONAL REPRESSOR"/>
    <property type="match status" value="1"/>
</dbReference>